<feature type="compositionally biased region" description="Low complexity" evidence="1">
    <location>
        <begin position="26"/>
        <end position="38"/>
    </location>
</feature>
<dbReference type="OMA" id="VTEIEIC"/>
<evidence type="ECO:0000313" key="3">
    <source>
        <dbReference type="Proteomes" id="UP000238479"/>
    </source>
</evidence>
<dbReference type="EMBL" id="PDCK01000045">
    <property type="protein sequence ID" value="PRQ20175.1"/>
    <property type="molecule type" value="Genomic_DNA"/>
</dbReference>
<keyword evidence="3" id="KW-1185">Reference proteome</keyword>
<gene>
    <name evidence="2" type="ORF">RchiOBHm_Chr7g0225261</name>
</gene>
<feature type="compositionally biased region" description="Basic and acidic residues" evidence="1">
    <location>
        <begin position="352"/>
        <end position="363"/>
    </location>
</feature>
<sequence length="384" mass="41992">MDSKALAKSKRAHSQHHTKKYHSNQKAKPQAGGAKGKQIPTNWDRYEEEFDLGSEGGASDIVLPKSKGADYSHLIAEAQSQSQFDDVLSGEWNKGIGSMLSARGDSILSWIGDDNFVVDDKAAPNHEVSFLSLNLHSLAEQLDKVDLSQRLYIEADLLPPELNAEGLESTSSRSADQVEATLVNKGARVISEESTCGEFPDKSDIADQDIEIMISNSPDIDCLDPNLSNMGSISVNQVDVDLSKLEKSTNQRKPPELSVKPLAGVPNKNVATFKAATAEEELDMLLDSFSETKINDSSGFRFVQEEDSVPPLQLPRKGTDSSKLMAANLDDALDDLINEISIPINQSGLSHPQEKMAVHDFESSSRTMSKSKELDDFDSWLDTV</sequence>
<evidence type="ECO:0000313" key="2">
    <source>
        <dbReference type="EMBL" id="PRQ20175.1"/>
    </source>
</evidence>
<dbReference type="OrthoDB" id="685075at2759"/>
<proteinExistence type="predicted"/>
<reference evidence="2 3" key="1">
    <citation type="journal article" date="2018" name="Nat. Genet.">
        <title>The Rosa genome provides new insights in the design of modern roses.</title>
        <authorList>
            <person name="Bendahmane M."/>
        </authorList>
    </citation>
    <scope>NUCLEOTIDE SEQUENCE [LARGE SCALE GENOMIC DNA]</scope>
    <source>
        <strain evidence="3">cv. Old Blush</strain>
    </source>
</reference>
<feature type="compositionally biased region" description="Basic residues" evidence="1">
    <location>
        <begin position="7"/>
        <end position="25"/>
    </location>
</feature>
<dbReference type="PANTHER" id="PTHR37260:SF2">
    <property type="entry name" value="PROTEIN ECERIFERUM 16"/>
    <property type="match status" value="1"/>
</dbReference>
<dbReference type="InterPro" id="IPR053342">
    <property type="entry name" value="Exosome_cofactor/PTGS_suppr"/>
</dbReference>
<dbReference type="AlphaFoldDB" id="A0A2P6PE19"/>
<evidence type="ECO:0000256" key="1">
    <source>
        <dbReference type="SAM" id="MobiDB-lite"/>
    </source>
</evidence>
<dbReference type="PANTHER" id="PTHR37260">
    <property type="entry name" value="PHOSPHORELAY PROTEIN"/>
    <property type="match status" value="1"/>
</dbReference>
<comment type="caution">
    <text evidence="2">The sequence shown here is derived from an EMBL/GenBank/DDBJ whole genome shotgun (WGS) entry which is preliminary data.</text>
</comment>
<feature type="region of interest" description="Disordered" evidence="1">
    <location>
        <begin position="1"/>
        <end position="48"/>
    </location>
</feature>
<name>A0A2P6PE19_ROSCH</name>
<feature type="region of interest" description="Disordered" evidence="1">
    <location>
        <begin position="346"/>
        <end position="384"/>
    </location>
</feature>
<dbReference type="STRING" id="74649.A0A2P6PE19"/>
<feature type="compositionally biased region" description="Acidic residues" evidence="1">
    <location>
        <begin position="375"/>
        <end position="384"/>
    </location>
</feature>
<accession>A0A2P6PE19</accession>
<protein>
    <submittedName>
        <fullName evidence="2">Uncharacterized protein</fullName>
    </submittedName>
</protein>
<dbReference type="Gramene" id="PRQ20175">
    <property type="protein sequence ID" value="PRQ20175"/>
    <property type="gene ID" value="RchiOBHm_Chr7g0225261"/>
</dbReference>
<dbReference type="Proteomes" id="UP000238479">
    <property type="component" value="Chromosome 7"/>
</dbReference>
<organism evidence="2 3">
    <name type="scientific">Rosa chinensis</name>
    <name type="common">China rose</name>
    <dbReference type="NCBI Taxonomy" id="74649"/>
    <lineage>
        <taxon>Eukaryota</taxon>
        <taxon>Viridiplantae</taxon>
        <taxon>Streptophyta</taxon>
        <taxon>Embryophyta</taxon>
        <taxon>Tracheophyta</taxon>
        <taxon>Spermatophyta</taxon>
        <taxon>Magnoliopsida</taxon>
        <taxon>eudicotyledons</taxon>
        <taxon>Gunneridae</taxon>
        <taxon>Pentapetalae</taxon>
        <taxon>rosids</taxon>
        <taxon>fabids</taxon>
        <taxon>Rosales</taxon>
        <taxon>Rosaceae</taxon>
        <taxon>Rosoideae</taxon>
        <taxon>Rosoideae incertae sedis</taxon>
        <taxon>Rosa</taxon>
    </lineage>
</organism>